<feature type="signal peptide" evidence="1">
    <location>
        <begin position="1"/>
        <end position="26"/>
    </location>
</feature>
<dbReference type="SUPFAM" id="SSF53850">
    <property type="entry name" value="Periplasmic binding protein-like II"/>
    <property type="match status" value="1"/>
</dbReference>
<dbReference type="PANTHER" id="PTHR42941:SF1">
    <property type="entry name" value="SLL1037 PROTEIN"/>
    <property type="match status" value="1"/>
</dbReference>
<dbReference type="PROSITE" id="PS51257">
    <property type="entry name" value="PROKAR_LIPOPROTEIN"/>
    <property type="match status" value="1"/>
</dbReference>
<keyword evidence="3" id="KW-1185">Reference proteome</keyword>
<evidence type="ECO:0000256" key="1">
    <source>
        <dbReference type="SAM" id="SignalP"/>
    </source>
</evidence>
<sequence>MRSRLARMAWGMGLLMACLVGSGAQAAEFVTVAAGGTAGVYYPLGGALAEIFNQHVPGVNASVQATGASVANVNLLVQRQAELALIQNDIAFYAANGTEMFQGRKVDSLRGIATLYPEVIQLVASRASGIRSVDDLRGKRVAVGDIGSGTEANARQILEAAGLTYRDIAARYLSFAEAAANLRDGHIDAAFVTAGIPTAAIQDIAVQRDVVIVPIGGDLAQRLAQRYPFYTQVTIPAGTYRGQEEAVVTVAVKAMLVARTDLSEELVYQLTRAMFGNLARLAQAHARGADVSVETARDGMSIPLHPGAERYYREVAP</sequence>
<reference evidence="3" key="1">
    <citation type="submission" date="2023-12" db="EMBL/GenBank/DDBJ databases">
        <title>Novel isolates from deep terrestrial aquifers shed light on the physiology and ecology of the class Limnochordia.</title>
        <authorList>
            <person name="Karnachuk O.V."/>
            <person name="Lukina A.P."/>
            <person name="Avakyan M.R."/>
            <person name="Kadnikov V."/>
            <person name="Begmatov S."/>
            <person name="Beletsky A.V."/>
            <person name="Mardanov A.V."/>
            <person name="Ravin N.V."/>
        </authorList>
    </citation>
    <scope>NUCLEOTIDE SEQUENCE [LARGE SCALE GENOMIC DNA]</scope>
    <source>
        <strain evidence="3">LN</strain>
    </source>
</reference>
<dbReference type="PANTHER" id="PTHR42941">
    <property type="entry name" value="SLL1037 PROTEIN"/>
    <property type="match status" value="1"/>
</dbReference>
<keyword evidence="1" id="KW-0732">Signal</keyword>
<proteinExistence type="predicted"/>
<organism evidence="2 3">
    <name type="scientific">Geochorda subterranea</name>
    <dbReference type="NCBI Taxonomy" id="3109564"/>
    <lineage>
        <taxon>Bacteria</taxon>
        <taxon>Bacillati</taxon>
        <taxon>Bacillota</taxon>
        <taxon>Limnochordia</taxon>
        <taxon>Limnochordales</taxon>
        <taxon>Geochordaceae</taxon>
        <taxon>Geochorda</taxon>
    </lineage>
</organism>
<evidence type="ECO:0000313" key="3">
    <source>
        <dbReference type="Proteomes" id="UP001333102"/>
    </source>
</evidence>
<dbReference type="NCBIfam" id="TIGR02122">
    <property type="entry name" value="TRAP_TAXI"/>
    <property type="match status" value="1"/>
</dbReference>
<protein>
    <submittedName>
        <fullName evidence="2">TAXI family TRAP transporter solute-binding subunit</fullName>
    </submittedName>
</protein>
<evidence type="ECO:0000313" key="2">
    <source>
        <dbReference type="EMBL" id="WRP15306.1"/>
    </source>
</evidence>
<dbReference type="Gene3D" id="3.40.190.10">
    <property type="entry name" value="Periplasmic binding protein-like II"/>
    <property type="match status" value="2"/>
</dbReference>
<feature type="chain" id="PRO_5046842272" evidence="1">
    <location>
        <begin position="27"/>
        <end position="317"/>
    </location>
</feature>
<dbReference type="EMBL" id="CP141614">
    <property type="protein sequence ID" value="WRP15306.1"/>
    <property type="molecule type" value="Genomic_DNA"/>
</dbReference>
<accession>A0ABZ1BRT2</accession>
<dbReference type="InterPro" id="IPR011852">
    <property type="entry name" value="TRAP_TAXI"/>
</dbReference>
<dbReference type="Pfam" id="PF16868">
    <property type="entry name" value="NMT1_3"/>
    <property type="match status" value="1"/>
</dbReference>
<gene>
    <name evidence="2" type="ORF">VLY81_03835</name>
</gene>
<name>A0ABZ1BRT2_9FIRM</name>
<dbReference type="CDD" id="cd13567">
    <property type="entry name" value="PBP2_TtGluBP"/>
    <property type="match status" value="1"/>
</dbReference>
<dbReference type="Proteomes" id="UP001333102">
    <property type="component" value="Chromosome"/>
</dbReference>